<dbReference type="AlphaFoldDB" id="A0A6M3ZK81"/>
<dbReference type="Proteomes" id="UP000501648">
    <property type="component" value="Chromosome"/>
</dbReference>
<evidence type="ECO:0000313" key="2">
    <source>
        <dbReference type="Proteomes" id="UP000501648"/>
    </source>
</evidence>
<dbReference type="EMBL" id="CP008956">
    <property type="protein sequence ID" value="QJP99084.1"/>
    <property type="molecule type" value="Genomic_DNA"/>
</dbReference>
<name>A0A6M3ZK81_9BURK</name>
<accession>A0A6M3ZK81</accession>
<organism evidence="1 2">
    <name type="scientific">Herbaspirillum rubrisubalbicans Os34</name>
    <dbReference type="NCBI Taxonomy" id="1235827"/>
    <lineage>
        <taxon>Bacteria</taxon>
        <taxon>Pseudomonadati</taxon>
        <taxon>Pseudomonadota</taxon>
        <taxon>Betaproteobacteria</taxon>
        <taxon>Burkholderiales</taxon>
        <taxon>Oxalobacteraceae</taxon>
        <taxon>Herbaspirillum</taxon>
    </lineage>
</organism>
<dbReference type="InterPro" id="IPR058064">
    <property type="entry name" value="STM2901-like"/>
</dbReference>
<dbReference type="InterPro" id="IPR058522">
    <property type="entry name" value="DUF8209"/>
</dbReference>
<dbReference type="RefSeq" id="WP_017452016.1">
    <property type="nucleotide sequence ID" value="NZ_CP008956.1"/>
</dbReference>
<sequence>MTNKYRYGIHENLSPNELLFYIFVDETCKELGVDDIGAAAAILAGENIIPTRAKPRGATKGTSVASILSRRYLNYDLKKRILPTVTRESIKRLQILMTRNIGAFVGRAVPVVGWVFMAYNVASISVRAVANYNRRVKPDDRVLS</sequence>
<reference evidence="1 2" key="1">
    <citation type="journal article" date="2012" name="J. Bacteriol.">
        <title>Genome sequence of the pathogenic Herbaspirillum seropedicae strain Os34, isolated from rice roots.</title>
        <authorList>
            <person name="Ye W."/>
            <person name="Ye S."/>
            <person name="Liu J."/>
            <person name="Chang S."/>
            <person name="Chen M."/>
            <person name="Zhu B."/>
            <person name="Guo L."/>
            <person name="An Q."/>
        </authorList>
    </citation>
    <scope>NUCLEOTIDE SEQUENCE [LARGE SCALE GENOMIC DNA]</scope>
    <source>
        <strain evidence="1 2">Os34</strain>
    </source>
</reference>
<evidence type="ECO:0008006" key="3">
    <source>
        <dbReference type="Google" id="ProtNLM"/>
    </source>
</evidence>
<protein>
    <recommendedName>
        <fullName evidence="3">Phage membrane protein</fullName>
    </recommendedName>
</protein>
<evidence type="ECO:0000313" key="1">
    <source>
        <dbReference type="EMBL" id="QJP99084.1"/>
    </source>
</evidence>
<dbReference type="Pfam" id="PF26636">
    <property type="entry name" value="DUF8209"/>
    <property type="match status" value="1"/>
</dbReference>
<gene>
    <name evidence="1" type="ORF">C798_02210</name>
</gene>
<dbReference type="NCBIfam" id="NF045926">
    <property type="entry name" value="STM2901_fam"/>
    <property type="match status" value="1"/>
</dbReference>
<proteinExistence type="predicted"/>